<keyword evidence="1" id="KW-0472">Membrane</keyword>
<keyword evidence="3" id="KW-1185">Reference proteome</keyword>
<dbReference type="AlphaFoldDB" id="A0AAE0ZSE6"/>
<gene>
    <name evidence="2" type="ORF">RRG08_050903</name>
</gene>
<keyword evidence="1" id="KW-0812">Transmembrane</keyword>
<organism evidence="2 3">
    <name type="scientific">Elysia crispata</name>
    <name type="common">lettuce slug</name>
    <dbReference type="NCBI Taxonomy" id="231223"/>
    <lineage>
        <taxon>Eukaryota</taxon>
        <taxon>Metazoa</taxon>
        <taxon>Spiralia</taxon>
        <taxon>Lophotrochozoa</taxon>
        <taxon>Mollusca</taxon>
        <taxon>Gastropoda</taxon>
        <taxon>Heterobranchia</taxon>
        <taxon>Euthyneura</taxon>
        <taxon>Panpulmonata</taxon>
        <taxon>Sacoglossa</taxon>
        <taxon>Placobranchoidea</taxon>
        <taxon>Plakobranchidae</taxon>
        <taxon>Elysia</taxon>
    </lineage>
</organism>
<dbReference type="Proteomes" id="UP001283361">
    <property type="component" value="Unassembled WGS sequence"/>
</dbReference>
<dbReference type="EMBL" id="JAWDGP010003389">
    <property type="protein sequence ID" value="KAK3774744.1"/>
    <property type="molecule type" value="Genomic_DNA"/>
</dbReference>
<feature type="transmembrane region" description="Helical" evidence="1">
    <location>
        <begin position="12"/>
        <end position="29"/>
    </location>
</feature>
<accession>A0AAE0ZSE6</accession>
<evidence type="ECO:0000256" key="1">
    <source>
        <dbReference type="SAM" id="Phobius"/>
    </source>
</evidence>
<sequence>MPSRSSWSFYFHLRLIFILMLLLFGFWAVSRRLGDVESWLVFPGWLAGSRAGTRPQGGGEGATGKHVEKRPWRRESYLSAFDHQADSRFALGVAKKRSLDDIVAPYYRAWAERNVSDG</sequence>
<reference evidence="2" key="1">
    <citation type="journal article" date="2023" name="G3 (Bethesda)">
        <title>A reference genome for the long-term kleptoplast-retaining sea slug Elysia crispata morphotype clarki.</title>
        <authorList>
            <person name="Eastman K.E."/>
            <person name="Pendleton A.L."/>
            <person name="Shaikh M.A."/>
            <person name="Suttiyut T."/>
            <person name="Ogas R."/>
            <person name="Tomko P."/>
            <person name="Gavelis G."/>
            <person name="Widhalm J.R."/>
            <person name="Wisecaver J.H."/>
        </authorList>
    </citation>
    <scope>NUCLEOTIDE SEQUENCE</scope>
    <source>
        <strain evidence="2">ECLA1</strain>
    </source>
</reference>
<proteinExistence type="predicted"/>
<keyword evidence="1" id="KW-1133">Transmembrane helix</keyword>
<protein>
    <submittedName>
        <fullName evidence="2">Uncharacterized protein</fullName>
    </submittedName>
</protein>
<name>A0AAE0ZSE6_9GAST</name>
<evidence type="ECO:0000313" key="3">
    <source>
        <dbReference type="Proteomes" id="UP001283361"/>
    </source>
</evidence>
<comment type="caution">
    <text evidence="2">The sequence shown here is derived from an EMBL/GenBank/DDBJ whole genome shotgun (WGS) entry which is preliminary data.</text>
</comment>
<evidence type="ECO:0000313" key="2">
    <source>
        <dbReference type="EMBL" id="KAK3774744.1"/>
    </source>
</evidence>